<keyword evidence="2" id="KW-1185">Reference proteome</keyword>
<dbReference type="RefSeq" id="WP_173270792.1">
    <property type="nucleotide sequence ID" value="NZ_AP021889.1"/>
</dbReference>
<dbReference type="AlphaFoldDB" id="A0A6F8PT90"/>
<proteinExistence type="predicted"/>
<dbReference type="Proteomes" id="UP000501726">
    <property type="component" value="Chromosome"/>
</dbReference>
<sequence>MSEVLEVGDWVEYESNRGKLKGRLEKVSKSTVLVNTIQFGRLAAIYRVPKTKVRKINIEVLNLPISDGL</sequence>
<dbReference type="EMBL" id="AP021889">
    <property type="protein sequence ID" value="BBP45247.1"/>
    <property type="molecule type" value="Genomic_DNA"/>
</dbReference>
<name>A0A6F8PT90_9GAMM</name>
<accession>A0A6F8PT90</accession>
<reference evidence="2" key="1">
    <citation type="submission" date="2019-11" db="EMBL/GenBank/DDBJ databases">
        <title>Isolation and characterization of two novel species in the genus Thiomicrorhabdus.</title>
        <authorList>
            <person name="Mochizuki J."/>
            <person name="Kojima H."/>
            <person name="Fukui M."/>
        </authorList>
    </citation>
    <scope>NUCLEOTIDE SEQUENCE [LARGE SCALE GENOMIC DNA]</scope>
    <source>
        <strain evidence="2">aks77</strain>
    </source>
</reference>
<evidence type="ECO:0008006" key="3">
    <source>
        <dbReference type="Google" id="ProtNLM"/>
    </source>
</evidence>
<gene>
    <name evidence="1" type="ORF">THMIRHAS_06200</name>
</gene>
<evidence type="ECO:0000313" key="1">
    <source>
        <dbReference type="EMBL" id="BBP45247.1"/>
    </source>
</evidence>
<dbReference type="KEGG" id="tse:THMIRHAS_06200"/>
<evidence type="ECO:0000313" key="2">
    <source>
        <dbReference type="Proteomes" id="UP000501726"/>
    </source>
</evidence>
<organism evidence="1 2">
    <name type="scientific">Thiosulfatimonas sediminis</name>
    <dbReference type="NCBI Taxonomy" id="2675054"/>
    <lineage>
        <taxon>Bacteria</taxon>
        <taxon>Pseudomonadati</taxon>
        <taxon>Pseudomonadota</taxon>
        <taxon>Gammaproteobacteria</taxon>
        <taxon>Thiotrichales</taxon>
        <taxon>Piscirickettsiaceae</taxon>
        <taxon>Thiosulfatimonas</taxon>
    </lineage>
</organism>
<protein>
    <recommendedName>
        <fullName evidence="3">KOW domain-containing protein</fullName>
    </recommendedName>
</protein>